<feature type="active site" description="Proton donor" evidence="8">
    <location>
        <position position="436"/>
    </location>
</feature>
<dbReference type="Pfam" id="PF02868">
    <property type="entry name" value="Peptidase_M4_C"/>
    <property type="match status" value="1"/>
</dbReference>
<name>A0A5S9F0S1_UABAM</name>
<evidence type="ECO:0000313" key="13">
    <source>
        <dbReference type="EMBL" id="BBM81877.1"/>
    </source>
</evidence>
<dbReference type="OrthoDB" id="291295at2"/>
<dbReference type="GO" id="GO:0046872">
    <property type="term" value="F:metal ion binding"/>
    <property type="evidence" value="ECO:0007669"/>
    <property type="project" value="UniProtKB-UniRule"/>
</dbReference>
<dbReference type="SUPFAM" id="SSF55486">
    <property type="entry name" value="Metalloproteases ('zincins'), catalytic domain"/>
    <property type="match status" value="1"/>
</dbReference>
<comment type="cofactor">
    <cofactor evidence="9">
        <name>Zn(2+)</name>
        <dbReference type="ChEBI" id="CHEBI:29105"/>
    </cofactor>
</comment>
<dbReference type="InterPro" id="IPR001570">
    <property type="entry name" value="Peptidase_M4_C_domain"/>
</dbReference>
<dbReference type="Pfam" id="PF07504">
    <property type="entry name" value="FTP"/>
    <property type="match status" value="1"/>
</dbReference>
<dbReference type="Gene3D" id="3.10.450.40">
    <property type="match status" value="1"/>
</dbReference>
<dbReference type="Pfam" id="PF01447">
    <property type="entry name" value="Peptidase_M4"/>
    <property type="match status" value="1"/>
</dbReference>
<evidence type="ECO:0000256" key="3">
    <source>
        <dbReference type="ARBA" id="ARBA00022723"/>
    </source>
</evidence>
<keyword evidence="7 9" id="KW-0482">Metalloprotease</keyword>
<dbReference type="GO" id="GO:0005576">
    <property type="term" value="C:extracellular region"/>
    <property type="evidence" value="ECO:0007669"/>
    <property type="project" value="UniProtKB-SubCell"/>
</dbReference>
<evidence type="ECO:0000313" key="14">
    <source>
        <dbReference type="Proteomes" id="UP000326354"/>
    </source>
</evidence>
<comment type="similarity">
    <text evidence="1 9">Belongs to the peptidase M4 family.</text>
</comment>
<evidence type="ECO:0000256" key="8">
    <source>
        <dbReference type="PIRSR" id="PIRSR623612-1"/>
    </source>
</evidence>
<keyword evidence="3" id="KW-0479">Metal-binding</keyword>
<dbReference type="InterPro" id="IPR023612">
    <property type="entry name" value="Peptidase_M4"/>
</dbReference>
<evidence type="ECO:0000259" key="12">
    <source>
        <dbReference type="Pfam" id="PF07504"/>
    </source>
</evidence>
<keyword evidence="14" id="KW-1185">Reference proteome</keyword>
<accession>A0A5S9F0S1</accession>
<dbReference type="EC" id="3.4.24.-" evidence="9"/>
<sequence>MSKKLFVLFTVFAVASFTMAADIVDLTQAQAQLQQMQQMRSASHEVMLQNAFGMSPEMSLELVRKTSDRAGQTHHRYRMLHNGVPVWGQQVVITQSGRSVVRMHGNLVTGIENDMNTRVKPSFDKATALEMMKNHQRGQAEVRNASWKYENETSEMVVYVDEADSKAKLSYAVSFFADVENGGAPTRPYYVVDANDKDNILLQFEGLTTDKVGAGPGGNSKTKRYEYAPNSKFGAMDVQYANGRSTMINKDVKTVDMKNSSWGGSTHSFQGKTNTHKSINGAFCPLNDAHYFGGVVFNMYKDWYNTAPLTFQLTMRVHYSSNYENAFWNGSSMTFGDGRNRFYPLVSLDVSAHEVSHGVTEQNSGLIYRNQSGGINEAFSDIAGEASEYFMNGKNDWEIGADIFKGPGALRYMDNPPKDGRSIGHASDYYNGMDVHYSSGVFNKAFYLLSEKYNWGTRKAFDIFMKANQNYWTPSTNYVQGAKGCADAASDLGYSVADVKAAFAEVGVNF</sequence>
<comment type="function">
    <text evidence="9">Extracellular zinc metalloprotease.</text>
</comment>
<evidence type="ECO:0000256" key="1">
    <source>
        <dbReference type="ARBA" id="ARBA00009388"/>
    </source>
</evidence>
<organism evidence="13 14">
    <name type="scientific">Uabimicrobium amorphum</name>
    <dbReference type="NCBI Taxonomy" id="2596890"/>
    <lineage>
        <taxon>Bacteria</taxon>
        <taxon>Pseudomonadati</taxon>
        <taxon>Planctomycetota</taxon>
        <taxon>Candidatus Uabimicrobiia</taxon>
        <taxon>Candidatus Uabimicrobiales</taxon>
        <taxon>Candidatus Uabimicrobiaceae</taxon>
        <taxon>Candidatus Uabimicrobium</taxon>
    </lineage>
</organism>
<feature type="signal peptide" evidence="9">
    <location>
        <begin position="1"/>
        <end position="20"/>
    </location>
</feature>
<dbReference type="PRINTS" id="PR00730">
    <property type="entry name" value="THERMOLYSIN"/>
</dbReference>
<comment type="subcellular location">
    <subcellularLocation>
        <location evidence="9">Secreted</location>
    </subcellularLocation>
</comment>
<feature type="domain" description="Peptidase M4 C-terminal" evidence="11">
    <location>
        <begin position="364"/>
        <end position="508"/>
    </location>
</feature>
<feature type="domain" description="Peptidase M4" evidence="10">
    <location>
        <begin position="232"/>
        <end position="361"/>
    </location>
</feature>
<dbReference type="KEGG" id="uam:UABAM_00219"/>
<dbReference type="RefSeq" id="WP_151966141.1">
    <property type="nucleotide sequence ID" value="NZ_AP019860.1"/>
</dbReference>
<keyword evidence="4 9" id="KW-0732">Signal</keyword>
<dbReference type="InterPro" id="IPR011096">
    <property type="entry name" value="FTP_domain"/>
</dbReference>
<dbReference type="InterPro" id="IPR050728">
    <property type="entry name" value="Zinc_Metalloprotease_M4"/>
</dbReference>
<proteinExistence type="inferred from homology"/>
<keyword evidence="9" id="KW-0964">Secreted</keyword>
<dbReference type="GO" id="GO:0006508">
    <property type="term" value="P:proteolysis"/>
    <property type="evidence" value="ECO:0007669"/>
    <property type="project" value="UniProtKB-KW"/>
</dbReference>
<reference evidence="13 14" key="1">
    <citation type="submission" date="2019-08" db="EMBL/GenBank/DDBJ databases">
        <title>Complete genome sequence of Candidatus Uab amorphum.</title>
        <authorList>
            <person name="Shiratori T."/>
            <person name="Suzuki S."/>
            <person name="Kakizawa Y."/>
            <person name="Ishida K."/>
        </authorList>
    </citation>
    <scope>NUCLEOTIDE SEQUENCE [LARGE SCALE GENOMIC DNA]</scope>
    <source>
        <strain evidence="13 14">SRT547</strain>
    </source>
</reference>
<evidence type="ECO:0000259" key="11">
    <source>
        <dbReference type="Pfam" id="PF02868"/>
    </source>
</evidence>
<feature type="domain" description="FTP" evidence="12">
    <location>
        <begin position="60"/>
        <end position="106"/>
    </location>
</feature>
<dbReference type="PANTHER" id="PTHR33794:SF1">
    <property type="entry name" value="BACILLOLYSIN"/>
    <property type="match status" value="1"/>
</dbReference>
<dbReference type="Gene3D" id="1.10.390.10">
    <property type="entry name" value="Neutral Protease Domain 2"/>
    <property type="match status" value="1"/>
</dbReference>
<evidence type="ECO:0000259" key="10">
    <source>
        <dbReference type="Pfam" id="PF01447"/>
    </source>
</evidence>
<dbReference type="Gene3D" id="3.10.170.10">
    <property type="match status" value="1"/>
</dbReference>
<keyword evidence="6 9" id="KW-0862">Zinc</keyword>
<dbReference type="GO" id="GO:0004222">
    <property type="term" value="F:metalloendopeptidase activity"/>
    <property type="evidence" value="ECO:0007669"/>
    <property type="project" value="UniProtKB-UniRule"/>
</dbReference>
<dbReference type="Proteomes" id="UP000326354">
    <property type="component" value="Chromosome"/>
</dbReference>
<dbReference type="InterPro" id="IPR013856">
    <property type="entry name" value="Peptidase_M4_domain"/>
</dbReference>
<evidence type="ECO:0000256" key="2">
    <source>
        <dbReference type="ARBA" id="ARBA00022670"/>
    </source>
</evidence>
<dbReference type="PANTHER" id="PTHR33794">
    <property type="entry name" value="BACILLOLYSIN"/>
    <property type="match status" value="1"/>
</dbReference>
<dbReference type="Gene3D" id="3.10.450.490">
    <property type="match status" value="1"/>
</dbReference>
<feature type="active site" evidence="8">
    <location>
        <position position="354"/>
    </location>
</feature>
<protein>
    <recommendedName>
        <fullName evidence="9">Neutral metalloproteinase</fullName>
        <ecNumber evidence="9">3.4.24.-</ecNumber>
    </recommendedName>
</protein>
<evidence type="ECO:0000256" key="6">
    <source>
        <dbReference type="ARBA" id="ARBA00022833"/>
    </source>
</evidence>
<dbReference type="AlphaFoldDB" id="A0A5S9F0S1"/>
<feature type="chain" id="PRO_5025084452" description="Neutral metalloproteinase" evidence="9">
    <location>
        <begin position="21"/>
        <end position="510"/>
    </location>
</feature>
<dbReference type="InterPro" id="IPR027268">
    <property type="entry name" value="Peptidase_M4/M1_CTD_sf"/>
</dbReference>
<evidence type="ECO:0000256" key="4">
    <source>
        <dbReference type="ARBA" id="ARBA00022729"/>
    </source>
</evidence>
<keyword evidence="2 9" id="KW-0645">Protease</keyword>
<keyword evidence="5 9" id="KW-0378">Hydrolase</keyword>
<evidence type="ECO:0000256" key="9">
    <source>
        <dbReference type="RuleBase" id="RU366073"/>
    </source>
</evidence>
<dbReference type="CDD" id="cd09597">
    <property type="entry name" value="M4_TLP"/>
    <property type="match status" value="1"/>
</dbReference>
<evidence type="ECO:0000256" key="5">
    <source>
        <dbReference type="ARBA" id="ARBA00022801"/>
    </source>
</evidence>
<gene>
    <name evidence="13" type="ORF">UABAM_00219</name>
</gene>
<evidence type="ECO:0000256" key="7">
    <source>
        <dbReference type="ARBA" id="ARBA00023049"/>
    </source>
</evidence>
<dbReference type="EMBL" id="AP019860">
    <property type="protein sequence ID" value="BBM81877.1"/>
    <property type="molecule type" value="Genomic_DNA"/>
</dbReference>